<reference evidence="9 10" key="1">
    <citation type="submission" date="2012-04" db="EMBL/GenBank/DDBJ databases">
        <title>The Genome Sequence of Afipia clevelandensis ATCC 49720.</title>
        <authorList>
            <consortium name="The Broad Institute Genome Sequencing Platform"/>
            <person name="Earl A."/>
            <person name="Ward D."/>
            <person name="Feldgarden M."/>
            <person name="Gevers D."/>
            <person name="Huys G."/>
            <person name="Walker B."/>
            <person name="Young S.K."/>
            <person name="Zeng Q."/>
            <person name="Gargeya S."/>
            <person name="Fitzgerald M."/>
            <person name="Haas B."/>
            <person name="Abouelleil A."/>
            <person name="Alvarado L."/>
            <person name="Arachchi H.M."/>
            <person name="Berlin A."/>
            <person name="Chapman S.B."/>
            <person name="Goldberg J."/>
            <person name="Griggs A."/>
            <person name="Gujja S."/>
            <person name="Hansen M."/>
            <person name="Howarth C."/>
            <person name="Imamovic A."/>
            <person name="Larimer J."/>
            <person name="McCowen C."/>
            <person name="Montmayeur A."/>
            <person name="Murphy C."/>
            <person name="Neiman D."/>
            <person name="Pearson M."/>
            <person name="Priest M."/>
            <person name="Roberts A."/>
            <person name="Saif S."/>
            <person name="Shea T."/>
            <person name="Sisk P."/>
            <person name="Sykes S."/>
            <person name="Wortman J."/>
            <person name="Nusbaum C."/>
            <person name="Birren B."/>
        </authorList>
    </citation>
    <scope>NUCLEOTIDE SEQUENCE [LARGE SCALE GENOMIC DNA]</scope>
    <source>
        <strain evidence="9 10">ATCC 49720</strain>
    </source>
</reference>
<dbReference type="SUPFAM" id="SSF53041">
    <property type="entry name" value="Resolvase-like"/>
    <property type="match status" value="1"/>
</dbReference>
<dbReference type="InterPro" id="IPR036162">
    <property type="entry name" value="Resolvase-like_N_sf"/>
</dbReference>
<gene>
    <name evidence="9" type="ORF">HMPREF9696_03635</name>
</gene>
<dbReference type="GO" id="GO:0003677">
    <property type="term" value="F:DNA binding"/>
    <property type="evidence" value="ECO:0007669"/>
    <property type="project" value="UniProtKB-KW"/>
</dbReference>
<evidence type="ECO:0000313" key="9">
    <source>
        <dbReference type="EMBL" id="EKS32658.1"/>
    </source>
</evidence>
<evidence type="ECO:0000256" key="3">
    <source>
        <dbReference type="ARBA" id="ARBA00023100"/>
    </source>
</evidence>
<dbReference type="GO" id="GO:0000150">
    <property type="term" value="F:DNA strand exchange activity"/>
    <property type="evidence" value="ECO:0007669"/>
    <property type="project" value="UniProtKB-KW"/>
</dbReference>
<comment type="caution">
    <text evidence="9">The sequence shown here is derived from an EMBL/GenBank/DDBJ whole genome shotgun (WGS) entry which is preliminary data.</text>
</comment>
<dbReference type="PANTHER" id="PTHR30461">
    <property type="entry name" value="DNA-INVERTASE FROM LAMBDOID PROPHAGE"/>
    <property type="match status" value="1"/>
</dbReference>
<dbReference type="SUPFAM" id="SSF46689">
    <property type="entry name" value="Homeodomain-like"/>
    <property type="match status" value="1"/>
</dbReference>
<evidence type="ECO:0000256" key="2">
    <source>
        <dbReference type="ARBA" id="ARBA00022908"/>
    </source>
</evidence>
<evidence type="ECO:0000259" key="8">
    <source>
        <dbReference type="PROSITE" id="PS51736"/>
    </source>
</evidence>
<dbReference type="PROSITE" id="PS51736">
    <property type="entry name" value="RECOMBINASES_3"/>
    <property type="match status" value="1"/>
</dbReference>
<dbReference type="Pfam" id="PF00239">
    <property type="entry name" value="Resolvase"/>
    <property type="match status" value="1"/>
</dbReference>
<keyword evidence="4" id="KW-0238">DNA-binding</keyword>
<dbReference type="CDD" id="cd00569">
    <property type="entry name" value="HTH_Hin_like"/>
    <property type="match status" value="1"/>
</dbReference>
<evidence type="ECO:0000256" key="5">
    <source>
        <dbReference type="ARBA" id="ARBA00023172"/>
    </source>
</evidence>
<dbReference type="AlphaFoldDB" id="K8P2J7"/>
<feature type="domain" description="Resolvase/invertase-type recombinase catalytic" evidence="8">
    <location>
        <begin position="13"/>
        <end position="146"/>
    </location>
</feature>
<dbReference type="SMART" id="SM00857">
    <property type="entry name" value="Resolvase"/>
    <property type="match status" value="1"/>
</dbReference>
<dbReference type="PROSITE" id="PS00398">
    <property type="entry name" value="RECOMBINASES_2"/>
    <property type="match status" value="1"/>
</dbReference>
<dbReference type="Pfam" id="PF02796">
    <property type="entry name" value="HTH_7"/>
    <property type="match status" value="1"/>
</dbReference>
<dbReference type="Gene3D" id="3.40.50.1390">
    <property type="entry name" value="Resolvase, N-terminal catalytic domain"/>
    <property type="match status" value="1"/>
</dbReference>
<dbReference type="PROSITE" id="PS00397">
    <property type="entry name" value="RECOMBINASES_1"/>
    <property type="match status" value="1"/>
</dbReference>
<dbReference type="InterPro" id="IPR006120">
    <property type="entry name" value="Resolvase_HTH_dom"/>
</dbReference>
<dbReference type="InterPro" id="IPR009057">
    <property type="entry name" value="Homeodomain-like_sf"/>
</dbReference>
<protein>
    <recommendedName>
        <fullName evidence="8">Resolvase/invertase-type recombinase catalytic domain-containing protein</fullName>
    </recommendedName>
</protein>
<dbReference type="Gene3D" id="1.10.10.60">
    <property type="entry name" value="Homeodomain-like"/>
    <property type="match status" value="1"/>
</dbReference>
<name>K8P2J7_9BRAD</name>
<dbReference type="PANTHER" id="PTHR30461:SF2">
    <property type="entry name" value="SERINE RECOMBINASE PINE-RELATED"/>
    <property type="match status" value="1"/>
</dbReference>
<organism evidence="9 10">
    <name type="scientific">Afipia clevelandensis ATCC 49720</name>
    <dbReference type="NCBI Taxonomy" id="883079"/>
    <lineage>
        <taxon>Bacteria</taxon>
        <taxon>Pseudomonadati</taxon>
        <taxon>Pseudomonadota</taxon>
        <taxon>Alphaproteobacteria</taxon>
        <taxon>Hyphomicrobiales</taxon>
        <taxon>Nitrobacteraceae</taxon>
        <taxon>Afipia</taxon>
    </lineage>
</organism>
<dbReference type="CDD" id="cd03768">
    <property type="entry name" value="SR_ResInv"/>
    <property type="match status" value="1"/>
</dbReference>
<sequence length="200" mass="21780">MLWCLLLSESIMSLIGYARVSTGDQTPAMQIDALQQLGCSRIFIETASGANADRPQLAAALDYLREGDTLVVWKLDRLARSIKQLISTVERLDEMKVGFKSLTESIDTTSPSGKLVFHIFGALTEFERSIIRERTSAGLIAAKARGRVGGRPRAMSSQQLIAAKALIADGRLTIVEVARQVGVSDATLYKYIPGPRRNAA</sequence>
<dbReference type="FunFam" id="3.40.50.1390:FF:000001">
    <property type="entry name" value="DNA recombinase"/>
    <property type="match status" value="1"/>
</dbReference>
<keyword evidence="2" id="KW-0229">DNA integration</keyword>
<feature type="active site" description="O-(5'-phospho-DNA)-serine intermediate" evidence="6 7">
    <location>
        <position position="21"/>
    </location>
</feature>
<evidence type="ECO:0000313" key="10">
    <source>
        <dbReference type="Proteomes" id="UP000001095"/>
    </source>
</evidence>
<dbReference type="EMBL" id="AGWY01000015">
    <property type="protein sequence ID" value="EKS32658.1"/>
    <property type="molecule type" value="Genomic_DNA"/>
</dbReference>
<keyword evidence="5" id="KW-0233">DNA recombination</keyword>
<dbReference type="Proteomes" id="UP000001095">
    <property type="component" value="Unassembled WGS sequence"/>
</dbReference>
<dbReference type="HOGENOM" id="CLU_010686_8_0_5"/>
<evidence type="ECO:0000256" key="6">
    <source>
        <dbReference type="PIRSR" id="PIRSR606118-50"/>
    </source>
</evidence>
<keyword evidence="3" id="KW-0230">DNA invertase</keyword>
<comment type="similarity">
    <text evidence="1">Belongs to the site-specific recombinase resolvase family.</text>
</comment>
<evidence type="ECO:0000256" key="1">
    <source>
        <dbReference type="ARBA" id="ARBA00009913"/>
    </source>
</evidence>
<evidence type="ECO:0000256" key="4">
    <source>
        <dbReference type="ARBA" id="ARBA00023125"/>
    </source>
</evidence>
<keyword evidence="10" id="KW-1185">Reference proteome</keyword>
<dbReference type="InterPro" id="IPR006118">
    <property type="entry name" value="Recombinase_CS"/>
</dbReference>
<accession>K8P2J7</accession>
<dbReference type="InterPro" id="IPR050639">
    <property type="entry name" value="SSR_resolvase"/>
</dbReference>
<dbReference type="InterPro" id="IPR006119">
    <property type="entry name" value="Resolv_N"/>
</dbReference>
<evidence type="ECO:0000256" key="7">
    <source>
        <dbReference type="PROSITE-ProRule" id="PRU10137"/>
    </source>
</evidence>
<proteinExistence type="inferred from homology"/>
<dbReference type="GO" id="GO:0015074">
    <property type="term" value="P:DNA integration"/>
    <property type="evidence" value="ECO:0007669"/>
    <property type="project" value="UniProtKB-KW"/>
</dbReference>